<feature type="compositionally biased region" description="Polar residues" evidence="1">
    <location>
        <begin position="70"/>
        <end position="86"/>
    </location>
</feature>
<accession>M9M195</accession>
<proteinExistence type="predicted"/>
<feature type="region of interest" description="Disordered" evidence="1">
    <location>
        <begin position="176"/>
        <end position="234"/>
    </location>
</feature>
<organism evidence="2 3">
    <name type="scientific">Pseudozyma antarctica (strain T-34)</name>
    <name type="common">Yeast</name>
    <name type="synonym">Candida antarctica</name>
    <dbReference type="NCBI Taxonomy" id="1151754"/>
    <lineage>
        <taxon>Eukaryota</taxon>
        <taxon>Fungi</taxon>
        <taxon>Dikarya</taxon>
        <taxon>Basidiomycota</taxon>
        <taxon>Ustilaginomycotina</taxon>
        <taxon>Ustilaginomycetes</taxon>
        <taxon>Ustilaginales</taxon>
        <taxon>Ustilaginaceae</taxon>
        <taxon>Moesziomyces</taxon>
    </lineage>
</organism>
<feature type="compositionally biased region" description="Low complexity" evidence="1">
    <location>
        <begin position="553"/>
        <end position="565"/>
    </location>
</feature>
<dbReference type="AlphaFoldDB" id="M9M195"/>
<feature type="region of interest" description="Disordered" evidence="1">
    <location>
        <begin position="1"/>
        <end position="133"/>
    </location>
</feature>
<feature type="compositionally biased region" description="Polar residues" evidence="1">
    <location>
        <begin position="109"/>
        <end position="122"/>
    </location>
</feature>
<feature type="compositionally biased region" description="Low complexity" evidence="1">
    <location>
        <begin position="206"/>
        <end position="216"/>
    </location>
</feature>
<dbReference type="OrthoDB" id="10261257at2759"/>
<protein>
    <recommendedName>
        <fullName evidence="4">BZIP domain-containing protein</fullName>
    </recommendedName>
</protein>
<gene>
    <name evidence="2" type="ORF">PANT_26c00034</name>
</gene>
<feature type="region of interest" description="Disordered" evidence="1">
    <location>
        <begin position="698"/>
        <end position="723"/>
    </location>
</feature>
<feature type="region of interest" description="Disordered" evidence="1">
    <location>
        <begin position="551"/>
        <end position="623"/>
    </location>
</feature>
<feature type="compositionally biased region" description="Polar residues" evidence="1">
    <location>
        <begin position="607"/>
        <end position="616"/>
    </location>
</feature>
<evidence type="ECO:0000313" key="3">
    <source>
        <dbReference type="Proteomes" id="UP000011976"/>
    </source>
</evidence>
<evidence type="ECO:0008006" key="4">
    <source>
        <dbReference type="Google" id="ProtNLM"/>
    </source>
</evidence>
<evidence type="ECO:0000256" key="1">
    <source>
        <dbReference type="SAM" id="MobiDB-lite"/>
    </source>
</evidence>
<feature type="region of interest" description="Disordered" evidence="1">
    <location>
        <begin position="476"/>
        <end position="497"/>
    </location>
</feature>
<reference evidence="3" key="1">
    <citation type="journal article" date="2013" name="Genome Announc.">
        <title>Genome sequence of the basidiomycetous yeast Pseudozyma antarctica T-34, a producer of the glycolipid biosurfactants mannosylerythritol lipids.</title>
        <authorList>
            <person name="Morita T."/>
            <person name="Koike H."/>
            <person name="Koyama Y."/>
            <person name="Hagiwara H."/>
            <person name="Ito E."/>
            <person name="Fukuoka T."/>
            <person name="Imura T."/>
            <person name="Machida M."/>
            <person name="Kitamoto D."/>
        </authorList>
    </citation>
    <scope>NUCLEOTIDE SEQUENCE [LARGE SCALE GENOMIC DNA]</scope>
    <source>
        <strain evidence="3">T-34</strain>
    </source>
</reference>
<name>M9M195_PSEA3</name>
<dbReference type="Proteomes" id="UP000011976">
    <property type="component" value="Unassembled WGS sequence"/>
</dbReference>
<evidence type="ECO:0000313" key="2">
    <source>
        <dbReference type="EMBL" id="GAC77409.1"/>
    </source>
</evidence>
<feature type="region of interest" description="Disordered" evidence="1">
    <location>
        <begin position="337"/>
        <end position="396"/>
    </location>
</feature>
<dbReference type="EMBL" id="DF196792">
    <property type="protein sequence ID" value="GAC77409.1"/>
    <property type="molecule type" value="Genomic_DNA"/>
</dbReference>
<feature type="compositionally biased region" description="Polar residues" evidence="1">
    <location>
        <begin position="189"/>
        <end position="205"/>
    </location>
</feature>
<sequence>MDSSSALKMGENDPSAPARYMAQPSTMRSQDIRRQDLAAIQTDEVSSIDAPATLPPQHTKASGLVGPCLQQATSPSVETHQPNDSGAGSAVLEQRPLIGGLPASEPWEQPSTNTLPSPTANARASRLFRERRKERERVLRQTVAELADRNAALEASLFHHGIVPPNLRQDLSIHRSQRRGGPPMHIPGVTTSLPTGLQSLPTTQQSGRASSASGSGSRDHDFSSGSSRDSSDCFRRTAPDLRTAQQTPCEPMLQASGMVMPRPTAQMFPDGLVHSHGMYYRNAGIGQHQQRANNPATRDSSDLANLADRLPAPGTTSTASDATAAGAATTAATEAASAVAPATQRWRRQVPGDAFDAPTRRPMGRAQLRARSPSDSTLSDRRVPSTSPERMPTGTAGLFPYQLSSGYGRQGMAVSAPGAGAAIPSAGSNHLTVPETWLPHTSAEVAGHSSRALPSESARAISQSLTQLAEPIAVQNGLGSPAAPSTERQSVSLPGRLPVSTVGNSNWPSASAVHGSASAFSSGFGSPGGVPYPWLRQQGSFAQALALMPLSDSSQGSGSSASQASTRESHMSAGDSVPEEAAPDRRWTSVPMISDDAPTPPARLGQPGSTLSSPSRWTGLAEDPASSELVSTLDLSTSSHSKLASADLNWAKMAKVLKPELKRFLVGASPSISRAAARCTLPAQMLLDHVPFEAELGVPDSSKTSCQQCRLDEDKQGRSSPTA</sequence>